<dbReference type="EMBL" id="CP133622">
    <property type="protein sequence ID" value="WMV54384.1"/>
    <property type="molecule type" value="Genomic_DNA"/>
</dbReference>
<reference evidence="1" key="1">
    <citation type="submission" date="2023-08" db="EMBL/GenBank/DDBJ databases">
        <title>A de novo genome assembly of Solanum verrucosum Schlechtendal, a Mexican diploid species geographically isolated from the other diploid A-genome species in potato relatives.</title>
        <authorList>
            <person name="Hosaka K."/>
        </authorList>
    </citation>
    <scope>NUCLEOTIDE SEQUENCE</scope>
    <source>
        <tissue evidence="1">Young leaves</tissue>
    </source>
</reference>
<dbReference type="AlphaFoldDB" id="A0AAF0UZ39"/>
<gene>
    <name evidence="1" type="ORF">MTR67_047769</name>
</gene>
<evidence type="ECO:0000313" key="1">
    <source>
        <dbReference type="EMBL" id="WMV54384.1"/>
    </source>
</evidence>
<dbReference type="Proteomes" id="UP001234989">
    <property type="component" value="Chromosome 11"/>
</dbReference>
<evidence type="ECO:0000313" key="2">
    <source>
        <dbReference type="Proteomes" id="UP001234989"/>
    </source>
</evidence>
<organism evidence="1 2">
    <name type="scientific">Solanum verrucosum</name>
    <dbReference type="NCBI Taxonomy" id="315347"/>
    <lineage>
        <taxon>Eukaryota</taxon>
        <taxon>Viridiplantae</taxon>
        <taxon>Streptophyta</taxon>
        <taxon>Embryophyta</taxon>
        <taxon>Tracheophyta</taxon>
        <taxon>Spermatophyta</taxon>
        <taxon>Magnoliopsida</taxon>
        <taxon>eudicotyledons</taxon>
        <taxon>Gunneridae</taxon>
        <taxon>Pentapetalae</taxon>
        <taxon>asterids</taxon>
        <taxon>lamiids</taxon>
        <taxon>Solanales</taxon>
        <taxon>Solanaceae</taxon>
        <taxon>Solanoideae</taxon>
        <taxon>Solaneae</taxon>
        <taxon>Solanum</taxon>
    </lineage>
</organism>
<name>A0AAF0UZ39_SOLVR</name>
<proteinExistence type="predicted"/>
<evidence type="ECO:0008006" key="3">
    <source>
        <dbReference type="Google" id="ProtNLM"/>
    </source>
</evidence>
<keyword evidence="2" id="KW-1185">Reference proteome</keyword>
<accession>A0AAF0UZ39</accession>
<sequence length="128" mass="14135">MPPRRAYARNGNARSANKVPPVLGHEVSNAEFQNSILLLAQSVANQNNQQVPVTTNTNVGSTVARVQEFIRMNPLEFLGSQVGEDPQNFIDEVKKIFGVMQLTGNDRVELASLSRPRVPLDATRHIET</sequence>
<protein>
    <recommendedName>
        <fullName evidence="3">Gag-pol polyprotein</fullName>
    </recommendedName>
</protein>